<accession>A0A9W6VIX1</accession>
<proteinExistence type="predicted"/>
<evidence type="ECO:0000313" key="1">
    <source>
        <dbReference type="EMBL" id="GLY67911.1"/>
    </source>
</evidence>
<dbReference type="AlphaFoldDB" id="A0A9W6VIX1"/>
<name>A0A9W6VIX1_9PSEU</name>
<comment type="caution">
    <text evidence="1">The sequence shown here is derived from an EMBL/GenBank/DDBJ whole genome shotgun (WGS) entry which is preliminary data.</text>
</comment>
<organism evidence="1 2">
    <name type="scientific">Amycolatopsis taiwanensis</name>
    <dbReference type="NCBI Taxonomy" id="342230"/>
    <lineage>
        <taxon>Bacteria</taxon>
        <taxon>Bacillati</taxon>
        <taxon>Actinomycetota</taxon>
        <taxon>Actinomycetes</taxon>
        <taxon>Pseudonocardiales</taxon>
        <taxon>Pseudonocardiaceae</taxon>
        <taxon>Amycolatopsis</taxon>
    </lineage>
</organism>
<gene>
    <name evidence="1" type="ORF">Atai01_45300</name>
</gene>
<dbReference type="EMBL" id="BSTI01000010">
    <property type="protein sequence ID" value="GLY67911.1"/>
    <property type="molecule type" value="Genomic_DNA"/>
</dbReference>
<dbReference type="Proteomes" id="UP001165136">
    <property type="component" value="Unassembled WGS sequence"/>
</dbReference>
<sequence length="63" mass="6849">MPDAVRCEEGHIEAVGDVAHNVIVAGVSRSVLCARWGTQRKGCGDLTVKEGRIQRTGRRTMLT</sequence>
<keyword evidence="2" id="KW-1185">Reference proteome</keyword>
<reference evidence="1" key="1">
    <citation type="submission" date="2023-03" db="EMBL/GenBank/DDBJ databases">
        <title>Amycolatopsis taiwanensis NBRC 103393.</title>
        <authorList>
            <person name="Ichikawa N."/>
            <person name="Sato H."/>
            <person name="Tonouchi N."/>
        </authorList>
    </citation>
    <scope>NUCLEOTIDE SEQUENCE</scope>
    <source>
        <strain evidence="1">NBRC 103393</strain>
    </source>
</reference>
<protein>
    <submittedName>
        <fullName evidence="1">Uncharacterized protein</fullName>
    </submittedName>
</protein>
<evidence type="ECO:0000313" key="2">
    <source>
        <dbReference type="Proteomes" id="UP001165136"/>
    </source>
</evidence>